<dbReference type="Pfam" id="PF00266">
    <property type="entry name" value="Aminotran_5"/>
    <property type="match status" value="1"/>
</dbReference>
<evidence type="ECO:0000256" key="2">
    <source>
        <dbReference type="ARBA" id="ARBA00022898"/>
    </source>
</evidence>
<dbReference type="EMBL" id="AZDA01000093">
    <property type="protein sequence ID" value="KRK34196.1"/>
    <property type="molecule type" value="Genomic_DNA"/>
</dbReference>
<dbReference type="PANTHER" id="PTHR11601:SF36">
    <property type="entry name" value="CYSTEINE DESULFURASE NIFS-RELATED"/>
    <property type="match status" value="1"/>
</dbReference>
<dbReference type="InterPro" id="IPR015424">
    <property type="entry name" value="PyrdxlP-dep_Trfase"/>
</dbReference>
<dbReference type="AlphaFoldDB" id="A0A0R1GR36"/>
<dbReference type="InterPro" id="IPR015421">
    <property type="entry name" value="PyrdxlP-dep_Trfase_major"/>
</dbReference>
<dbReference type="PANTHER" id="PTHR11601">
    <property type="entry name" value="CYSTEINE DESULFURYLASE FAMILY MEMBER"/>
    <property type="match status" value="1"/>
</dbReference>
<dbReference type="RefSeq" id="WP_057905180.1">
    <property type="nucleotide sequence ID" value="NZ_AZDA01000093.1"/>
</dbReference>
<dbReference type="SUPFAM" id="SSF53383">
    <property type="entry name" value="PLP-dependent transferases"/>
    <property type="match status" value="1"/>
</dbReference>
<dbReference type="InterPro" id="IPR000192">
    <property type="entry name" value="Aminotrans_V_dom"/>
</dbReference>
<dbReference type="OrthoDB" id="9808002at2"/>
<gene>
    <name evidence="4" type="ORF">FC07_GL000761</name>
</gene>
<evidence type="ECO:0000313" key="5">
    <source>
        <dbReference type="Proteomes" id="UP000051461"/>
    </source>
</evidence>
<dbReference type="InterPro" id="IPR015422">
    <property type="entry name" value="PyrdxlP-dep_Trfase_small"/>
</dbReference>
<name>A0A0R1GR36_9LACO</name>
<dbReference type="Proteomes" id="UP000051461">
    <property type="component" value="Unassembled WGS sequence"/>
</dbReference>
<dbReference type="Gene3D" id="1.10.260.50">
    <property type="match status" value="1"/>
</dbReference>
<organism evidence="4 5">
    <name type="scientific">Loigolactobacillus bifermentans DSM 20003</name>
    <dbReference type="NCBI Taxonomy" id="1423726"/>
    <lineage>
        <taxon>Bacteria</taxon>
        <taxon>Bacillati</taxon>
        <taxon>Bacillota</taxon>
        <taxon>Bacilli</taxon>
        <taxon>Lactobacillales</taxon>
        <taxon>Lactobacillaceae</taxon>
        <taxon>Loigolactobacillus</taxon>
    </lineage>
</organism>
<keyword evidence="4" id="KW-0808">Transferase</keyword>
<evidence type="ECO:0000259" key="3">
    <source>
        <dbReference type="Pfam" id="PF00266"/>
    </source>
</evidence>
<dbReference type="GO" id="GO:0008483">
    <property type="term" value="F:transaminase activity"/>
    <property type="evidence" value="ECO:0007669"/>
    <property type="project" value="UniProtKB-KW"/>
</dbReference>
<dbReference type="PATRIC" id="fig|1423726.3.peg.783"/>
<keyword evidence="2" id="KW-0663">Pyridoxal phosphate</keyword>
<comment type="caution">
    <text evidence="4">The sequence shown here is derived from an EMBL/GenBank/DDBJ whole genome shotgun (WGS) entry which is preliminary data.</text>
</comment>
<dbReference type="Gene3D" id="3.90.1150.10">
    <property type="entry name" value="Aspartate Aminotransferase, domain 1"/>
    <property type="match status" value="1"/>
</dbReference>
<proteinExistence type="predicted"/>
<reference evidence="4 5" key="1">
    <citation type="journal article" date="2015" name="Genome Announc.">
        <title>Expanding the biotechnology potential of lactobacilli through comparative genomics of 213 strains and associated genera.</title>
        <authorList>
            <person name="Sun Z."/>
            <person name="Harris H.M."/>
            <person name="McCann A."/>
            <person name="Guo C."/>
            <person name="Argimon S."/>
            <person name="Zhang W."/>
            <person name="Yang X."/>
            <person name="Jeffery I.B."/>
            <person name="Cooney J.C."/>
            <person name="Kagawa T.F."/>
            <person name="Liu W."/>
            <person name="Song Y."/>
            <person name="Salvetti E."/>
            <person name="Wrobel A."/>
            <person name="Rasinkangas P."/>
            <person name="Parkhill J."/>
            <person name="Rea M.C."/>
            <person name="O'Sullivan O."/>
            <person name="Ritari J."/>
            <person name="Douillard F.P."/>
            <person name="Paul Ross R."/>
            <person name="Yang R."/>
            <person name="Briner A.E."/>
            <person name="Felis G.E."/>
            <person name="de Vos W.M."/>
            <person name="Barrangou R."/>
            <person name="Klaenhammer T.R."/>
            <person name="Caufield P.W."/>
            <person name="Cui Y."/>
            <person name="Zhang H."/>
            <person name="O'Toole P.W."/>
        </authorList>
    </citation>
    <scope>NUCLEOTIDE SEQUENCE [LARGE SCALE GENOMIC DNA]</scope>
    <source>
        <strain evidence="4 5">DSM 20003</strain>
    </source>
</reference>
<dbReference type="InterPro" id="IPR016454">
    <property type="entry name" value="Cysteine_dSase"/>
</dbReference>
<keyword evidence="5" id="KW-1185">Reference proteome</keyword>
<protein>
    <submittedName>
        <fullName evidence="4">Aminotransferase, class V</fullName>
    </submittedName>
</protein>
<dbReference type="PIRSF" id="PIRSF005572">
    <property type="entry name" value="NifS"/>
    <property type="match status" value="1"/>
</dbReference>
<sequence>MPYFDFAATTPMTPAALKTYLQTAQQFFGNPNSPHPIGEKAAALLAHCRQQLATQLAVPAESLIFTSGGTEANHLAIALTVRQLPPNRRDVLISPLEHSSFAHELATYPELTIKTLPLNHGQVTPAILARALTPATGLVIIQQVHSITGLIQPITPLAQLARANGSYFHCDCVQSFGKVPLPQQVTSWSCAGHKLGGPKSCGLLYLAPTVPFTPLLPHVSQEHGFRPGTVDVPGIASFTTAALASLAHQTVQWSQFENLKQQLQQALPHWQPAVTNTTYPGIIGLLAPHALGTTVLAALAAQAICIATTSACNSQGEVDPSLLALGFTKAQAQHFIRISLGATTTATEIQQLAQALQPF</sequence>
<dbReference type="Gene3D" id="3.40.640.10">
    <property type="entry name" value="Type I PLP-dependent aspartate aminotransferase-like (Major domain)"/>
    <property type="match status" value="1"/>
</dbReference>
<accession>A0A0R1GR36</accession>
<feature type="domain" description="Aminotransferase class V" evidence="3">
    <location>
        <begin position="3"/>
        <end position="352"/>
    </location>
</feature>
<comment type="cofactor">
    <cofactor evidence="1">
        <name>pyridoxal 5'-phosphate</name>
        <dbReference type="ChEBI" id="CHEBI:597326"/>
    </cofactor>
</comment>
<keyword evidence="4" id="KW-0032">Aminotransferase</keyword>
<evidence type="ECO:0000313" key="4">
    <source>
        <dbReference type="EMBL" id="KRK34196.1"/>
    </source>
</evidence>
<evidence type="ECO:0000256" key="1">
    <source>
        <dbReference type="ARBA" id="ARBA00001933"/>
    </source>
</evidence>
<dbReference type="STRING" id="1423726.FC07_GL000761"/>